<dbReference type="InterPro" id="IPR036249">
    <property type="entry name" value="Thioredoxin-like_sf"/>
</dbReference>
<keyword evidence="1" id="KW-1133">Transmembrane helix</keyword>
<dbReference type="SUPFAM" id="SSF52833">
    <property type="entry name" value="Thioredoxin-like"/>
    <property type="match status" value="1"/>
</dbReference>
<dbReference type="EMBL" id="CP119108">
    <property type="protein sequence ID" value="WEG07729.1"/>
    <property type="molecule type" value="Genomic_DNA"/>
</dbReference>
<sequence>MPPWIAVLVVVALVSVTTLVGWALRRRESRPRRAVATGSEWLDAGARGAQATLVQFSTELCTRCPQVRRMLHTIAGEADGVALAEVDLTHRADLATRLHILQTPTVFVLDATGAVRSRFAGVPRKDAVAAELDRVIGDPAHV</sequence>
<keyword evidence="1" id="KW-0812">Transmembrane</keyword>
<evidence type="ECO:0000313" key="4">
    <source>
        <dbReference type="Proteomes" id="UP001214553"/>
    </source>
</evidence>
<accession>A0ABY8BU77</accession>
<dbReference type="Proteomes" id="UP001214553">
    <property type="component" value="Chromosome"/>
</dbReference>
<gene>
    <name evidence="3" type="ORF">PU630_10770</name>
</gene>
<name>A0ABY8BU77_9MICO</name>
<keyword evidence="1" id="KW-0472">Membrane</keyword>
<proteinExistence type="predicted"/>
<protein>
    <submittedName>
        <fullName evidence="3">Thioredoxin family protein</fullName>
    </submittedName>
</protein>
<evidence type="ECO:0000313" key="3">
    <source>
        <dbReference type="EMBL" id="WEG07729.1"/>
    </source>
</evidence>
<dbReference type="RefSeq" id="WP_275277068.1">
    <property type="nucleotide sequence ID" value="NZ_CP119108.1"/>
</dbReference>
<dbReference type="Pfam" id="PF00085">
    <property type="entry name" value="Thioredoxin"/>
    <property type="match status" value="1"/>
</dbReference>
<evidence type="ECO:0000259" key="2">
    <source>
        <dbReference type="Pfam" id="PF00085"/>
    </source>
</evidence>
<feature type="transmembrane region" description="Helical" evidence="1">
    <location>
        <begin position="6"/>
        <end position="24"/>
    </location>
</feature>
<evidence type="ECO:0000256" key="1">
    <source>
        <dbReference type="SAM" id="Phobius"/>
    </source>
</evidence>
<dbReference type="CDD" id="cd02947">
    <property type="entry name" value="TRX_family"/>
    <property type="match status" value="1"/>
</dbReference>
<dbReference type="InterPro" id="IPR013766">
    <property type="entry name" value="Thioredoxin_domain"/>
</dbReference>
<organism evidence="3 4">
    <name type="scientific">Microbacterium horticulturae</name>
    <dbReference type="NCBI Taxonomy" id="3028316"/>
    <lineage>
        <taxon>Bacteria</taxon>
        <taxon>Bacillati</taxon>
        <taxon>Actinomycetota</taxon>
        <taxon>Actinomycetes</taxon>
        <taxon>Micrococcales</taxon>
        <taxon>Microbacteriaceae</taxon>
        <taxon>Microbacterium</taxon>
    </lineage>
</organism>
<feature type="domain" description="Thioredoxin" evidence="2">
    <location>
        <begin position="46"/>
        <end position="132"/>
    </location>
</feature>
<dbReference type="Gene3D" id="3.40.30.10">
    <property type="entry name" value="Glutaredoxin"/>
    <property type="match status" value="1"/>
</dbReference>
<keyword evidence="4" id="KW-1185">Reference proteome</keyword>
<reference evidence="3 4" key="1">
    <citation type="submission" date="2023-03" db="EMBL/GenBank/DDBJ databases">
        <title>Genome sequence of Microbacterium sp. KACC 23027.</title>
        <authorList>
            <person name="Kim S."/>
            <person name="Heo J."/>
            <person name="Kwon S.-W."/>
        </authorList>
    </citation>
    <scope>NUCLEOTIDE SEQUENCE [LARGE SCALE GENOMIC DNA]</scope>
    <source>
        <strain evidence="3 4">KACC 23027</strain>
    </source>
</reference>